<feature type="compositionally biased region" description="Basic and acidic residues" evidence="6">
    <location>
        <begin position="373"/>
        <end position="385"/>
    </location>
</feature>
<keyword evidence="5" id="KW-0539">Nucleus</keyword>
<feature type="region of interest" description="Disordered" evidence="6">
    <location>
        <begin position="1882"/>
        <end position="1930"/>
    </location>
</feature>
<organism evidence="8 9">
    <name type="scientific">Pelagomonas calceolata</name>
    <dbReference type="NCBI Taxonomy" id="35677"/>
    <lineage>
        <taxon>Eukaryota</taxon>
        <taxon>Sar</taxon>
        <taxon>Stramenopiles</taxon>
        <taxon>Ochrophyta</taxon>
        <taxon>Pelagophyceae</taxon>
        <taxon>Pelagomonadales</taxon>
        <taxon>Pelagomonadaceae</taxon>
        <taxon>Pelagomonas</taxon>
    </lineage>
</organism>
<sequence>MDAAFRKLQAEKAAERGETAPKEEPREQQKAPEPRKDKPLMRKGHAAGWVVAPQIGEAHQAEIPDAPTRRARGPRRGRDAKASNVADGRLAWQAGNWKPHPDGNKGGPCGDLILAARHALDEGHPEGWPPRRRDDVHEAIAPREPFSWLGVDGQPVPLESDEQVLALIQAHGGNARRAAYAMTSGLGAAAEAGARKRFDQQRKLVLRAAAQGATPSCVGSRPLAAQLFDPARPPTRETRLFAALPGFMAGVSTKPRSKRSRRYMVPPDLTKRKSGVAAGQARVEEFKRREREAKLKADEEARKAAEAQQRAENGNNEEEDKKDSSSDDEQEQEGRRRLERRGRGLGRADAAQRWRDLEQKADQLCQRAQRHQPKAEKEPAKEPPSKKRRKKAQESSDDDDDVVPVAKNDQRPTLAECVAILREAEDLPDCPPSIGGTGEDPVSLLKERLDEIWRHVARCRLLSARARDCVARGSADEASAAYDARGFGYSVYARTNADGTPKQTANEIVAAGVGVSRSGARGLSTGSAVEEEPEEDVVAGLGAMSEREPTLPLEDAEACLRQLKQHCIRDDDALRPLAACLRAASAWRRKAHDSLEGQGAPARQIAPGQLLGLAQRGRAMPFVEGELCEQLEERAQDARDLDRELSRALDGVTTPNLQTLKELRERCRDFVGVKLEARRELDSLCDAAEQWAKDARRILTDPHAKKAPTKARRLLAQLTEIKCGVGPMGVTLQEQVAKADKWTEQALSVYEGDADDYASLGRLVDAAEDVPAPRRALTACSRRHRFLQWVREARGALVACSVREPGDHDEVIRPGIQDAKDHLESLDELRKGATDDLAKLARKQHEDPQVILNPEKRGEVEEVDPVQKGEDRRAASNARKEALLEAKRKQEEEKARLAEKKPPPPEDTDSSSEDYSDSEDVNQNQRRKLTALTIRKAARDATHVSEEESQLREILAKAESWAARAKALKPATCAGGLTEIPHEKLMAAPTLAQLKKLVDQGEALAIDCTIQLRPLRTASRQAGAWLHNSRDVRRKLNLEATTDVKLWVTTTNDSDSDDSDAVVKQESGDEDESGVTALQLSSCLAQARRLGAKVDELAQLRQLGSRVDAWRARHRELCPRRSTLIDDQPQKSSTRSKASEKARQLAEEEAARANVREPSKAEKRRPVYLTIGACTGDAKPTPEVLRTLDAALNTLPLDMEVERQALADRLTAASELKSEVRTLLSDVGERCVGLLPNHTARLARLETGDSDSEDSDSEDSDDAPLVPRPAPVVQPMDVDTAVDKKPPPKPRPKKLSRQERLDRDELERDALPEDDDRGRGVLRAELVLKREVEAALAKAPRVRTADERRLERCLDILAWCAAARRITAVACAAQAREERAFEAKDRAQKALQSLREAEHVTDEMRDGQLRLSREAAELADRADRGEAVDADELSGIDRDRQLLWHGLQARDANDQPEDIRCLVPWEQLHKYWSLRIAALRDKFGQLHGWRDEARKALERRDAPLVSVLEDLLSRGAALQQKMTSRRDRRGIMDACDSLRRRKKWIFDARDALRSGPKRKLKAVDALAREATKVGLGDCEDARALRSAARAARAWFAKVKRTGIERGEASISELRALLPEAAKIRVDISGDVDVVKQASLQVCLCASPADGQMLQCESCAMQFHARCVGRGGPDLEPLVSKKRPQPLNAAAKKKARLLDQDRQAAAKAAQDALDALNPPAIDEDPETRYKSVSNVSTEPFTCARCVLERFASSEREATERTLENNIGAWVDGVRNIVARPSGDTLALAAVRCVSKAPKDPPQLMRSVDDLVKQCPPETAQPLRRLAWAYAAAALLRAPPRCRDVIPITSAAPSLGIPDLPLQHFSGCLERGAVLRRRLAQLCRRPEPRSRPKPKPKPTEQPVAEEEPPQEEEPPEEAEVKTSSSRGKERKVDVTAVKAVLEASRHIPLRLETLRRRCAAIIDDGGKRYCFCRGPSDGAFMLGCNDGSACGDEWFHGRCVGVEEADEKAADEFVCSKCRAARANEETPPIREFVAFGDEVSDDEDTPETLAALAKEDRGEAQFSLPWPPALLGASDEFKEAVEKQQAERLAQQSSTVVESPAPPWAAAT</sequence>
<dbReference type="InterPro" id="IPR013637">
    <property type="entry name" value="Lys_sp_deMease-like_dom"/>
</dbReference>
<evidence type="ECO:0000313" key="8">
    <source>
        <dbReference type="EMBL" id="CAH0371477.1"/>
    </source>
</evidence>
<evidence type="ECO:0000256" key="3">
    <source>
        <dbReference type="ARBA" id="ARBA00022771"/>
    </source>
</evidence>
<protein>
    <recommendedName>
        <fullName evidence="7">Zinc finger PHD-type domain-containing protein</fullName>
    </recommendedName>
</protein>
<feature type="compositionally biased region" description="Acidic residues" evidence="6">
    <location>
        <begin position="906"/>
        <end position="920"/>
    </location>
</feature>
<keyword evidence="4" id="KW-0862">Zinc</keyword>
<comment type="caution">
    <text evidence="8">The sequence shown here is derived from an EMBL/GenBank/DDBJ whole genome shotgun (WGS) entry which is preliminary data.</text>
</comment>
<dbReference type="SUPFAM" id="SSF57903">
    <property type="entry name" value="FYVE/PHD zinc finger"/>
    <property type="match status" value="2"/>
</dbReference>
<feature type="region of interest" description="Disordered" evidence="6">
    <location>
        <begin position="1050"/>
        <end position="1075"/>
    </location>
</feature>
<dbReference type="GO" id="GO:0045893">
    <property type="term" value="P:positive regulation of DNA-templated transcription"/>
    <property type="evidence" value="ECO:0007669"/>
    <property type="project" value="TreeGrafter"/>
</dbReference>
<dbReference type="InterPro" id="IPR013083">
    <property type="entry name" value="Znf_RING/FYVE/PHD"/>
</dbReference>
<keyword evidence="9" id="KW-1185">Reference proteome</keyword>
<name>A0A8J2SPN5_9STRA</name>
<evidence type="ECO:0000256" key="1">
    <source>
        <dbReference type="ARBA" id="ARBA00004123"/>
    </source>
</evidence>
<evidence type="ECO:0000259" key="7">
    <source>
        <dbReference type="SMART" id="SM00249"/>
    </source>
</evidence>
<evidence type="ECO:0000256" key="4">
    <source>
        <dbReference type="ARBA" id="ARBA00022833"/>
    </source>
</evidence>
<dbReference type="SMART" id="SM00249">
    <property type="entry name" value="PHD"/>
    <property type="match status" value="2"/>
</dbReference>
<feature type="region of interest" description="Disordered" evidence="6">
    <location>
        <begin position="250"/>
        <end position="408"/>
    </location>
</feature>
<dbReference type="Gene3D" id="3.30.40.10">
    <property type="entry name" value="Zinc/RING finger domain, C3HC4 (zinc finger)"/>
    <property type="match status" value="2"/>
</dbReference>
<dbReference type="Pfam" id="PF08429">
    <property type="entry name" value="PLU-1"/>
    <property type="match status" value="2"/>
</dbReference>
<dbReference type="OrthoDB" id="784962at2759"/>
<reference evidence="8" key="1">
    <citation type="submission" date="2021-11" db="EMBL/GenBank/DDBJ databases">
        <authorList>
            <consortium name="Genoscope - CEA"/>
            <person name="William W."/>
        </authorList>
    </citation>
    <scope>NUCLEOTIDE SEQUENCE</scope>
</reference>
<feature type="compositionally biased region" description="Basic and acidic residues" evidence="6">
    <location>
        <begin position="350"/>
        <end position="361"/>
    </location>
</feature>
<feature type="compositionally biased region" description="Basic and acidic residues" evidence="6">
    <location>
        <begin position="282"/>
        <end position="305"/>
    </location>
</feature>
<dbReference type="PANTHER" id="PTHR46174">
    <property type="entry name" value="CXXC-TYPE ZINC FINGER PROTEIN 1"/>
    <property type="match status" value="1"/>
</dbReference>
<dbReference type="InterPro" id="IPR001965">
    <property type="entry name" value="Znf_PHD"/>
</dbReference>
<feature type="compositionally biased region" description="Basic and acidic residues" evidence="6">
    <location>
        <begin position="841"/>
        <end position="904"/>
    </location>
</feature>
<accession>A0A8J2SPN5</accession>
<feature type="compositionally biased region" description="Acidic residues" evidence="6">
    <location>
        <begin position="1901"/>
        <end position="1915"/>
    </location>
</feature>
<feature type="region of interest" description="Disordered" evidence="6">
    <location>
        <begin position="1246"/>
        <end position="1316"/>
    </location>
</feature>
<gene>
    <name evidence="8" type="ORF">PECAL_3P14220</name>
</gene>
<dbReference type="GO" id="GO:0048188">
    <property type="term" value="C:Set1C/COMPASS complex"/>
    <property type="evidence" value="ECO:0007669"/>
    <property type="project" value="InterPro"/>
</dbReference>
<dbReference type="PANTHER" id="PTHR46174:SF1">
    <property type="entry name" value="CXXC-TYPE ZINC FINGER PROTEIN 1"/>
    <property type="match status" value="1"/>
</dbReference>
<dbReference type="GO" id="GO:0008270">
    <property type="term" value="F:zinc ion binding"/>
    <property type="evidence" value="ECO:0007669"/>
    <property type="project" value="UniProtKB-KW"/>
</dbReference>
<evidence type="ECO:0000256" key="5">
    <source>
        <dbReference type="ARBA" id="ARBA00023242"/>
    </source>
</evidence>
<feature type="compositionally biased region" description="Acidic residues" evidence="6">
    <location>
        <begin position="1248"/>
        <end position="1262"/>
    </location>
</feature>
<keyword evidence="2" id="KW-0479">Metal-binding</keyword>
<evidence type="ECO:0000256" key="2">
    <source>
        <dbReference type="ARBA" id="ARBA00022723"/>
    </source>
</evidence>
<evidence type="ECO:0000313" key="9">
    <source>
        <dbReference type="Proteomes" id="UP000789595"/>
    </source>
</evidence>
<feature type="region of interest" description="Disordered" evidence="6">
    <location>
        <begin position="2081"/>
        <end position="2107"/>
    </location>
</feature>
<dbReference type="EMBL" id="CAKKNE010000003">
    <property type="protein sequence ID" value="CAH0371477.1"/>
    <property type="molecule type" value="Genomic_DNA"/>
</dbReference>
<keyword evidence="3" id="KW-0863">Zinc-finger</keyword>
<feature type="domain" description="Zinc finger PHD-type" evidence="7">
    <location>
        <begin position="1967"/>
        <end position="2017"/>
    </location>
</feature>
<dbReference type="InterPro" id="IPR011011">
    <property type="entry name" value="Znf_FYVE_PHD"/>
</dbReference>
<proteinExistence type="predicted"/>
<evidence type="ECO:0000256" key="6">
    <source>
        <dbReference type="SAM" id="MobiDB-lite"/>
    </source>
</evidence>
<feature type="compositionally biased region" description="Basic and acidic residues" evidence="6">
    <location>
        <begin position="1296"/>
        <end position="1316"/>
    </location>
</feature>
<feature type="compositionally biased region" description="Basic and acidic residues" evidence="6">
    <location>
        <begin position="1137"/>
        <end position="1162"/>
    </location>
</feature>
<feature type="region of interest" description="Disordered" evidence="6">
    <location>
        <begin position="841"/>
        <end position="927"/>
    </location>
</feature>
<feature type="region of interest" description="Disordered" evidence="6">
    <location>
        <begin position="1"/>
        <end position="111"/>
    </location>
</feature>
<feature type="compositionally biased region" description="Basic and acidic residues" evidence="6">
    <location>
        <begin position="1"/>
        <end position="40"/>
    </location>
</feature>
<comment type="subcellular location">
    <subcellularLocation>
        <location evidence="1">Nucleus</location>
    </subcellularLocation>
</comment>
<feature type="region of interest" description="Disordered" evidence="6">
    <location>
        <begin position="1121"/>
        <end position="1162"/>
    </location>
</feature>
<dbReference type="Proteomes" id="UP000789595">
    <property type="component" value="Unassembled WGS sequence"/>
</dbReference>
<feature type="domain" description="Zinc finger PHD-type" evidence="7">
    <location>
        <begin position="1641"/>
        <end position="1745"/>
    </location>
</feature>
<dbReference type="InterPro" id="IPR037869">
    <property type="entry name" value="Spp1/CFP1"/>
</dbReference>